<dbReference type="SUPFAM" id="SSF51905">
    <property type="entry name" value="FAD/NAD(P)-binding domain"/>
    <property type="match status" value="1"/>
</dbReference>
<gene>
    <name evidence="3" type="ORF">UFOPK3181_00031</name>
</gene>
<dbReference type="InterPro" id="IPR036188">
    <property type="entry name" value="FAD/NAD-bd_sf"/>
</dbReference>
<dbReference type="Gene3D" id="3.50.50.60">
    <property type="entry name" value="FAD/NAD(P)-binding domain"/>
    <property type="match status" value="1"/>
</dbReference>
<dbReference type="InterPro" id="IPR006076">
    <property type="entry name" value="FAD-dep_OxRdtase"/>
</dbReference>
<dbReference type="GO" id="GO:0005737">
    <property type="term" value="C:cytoplasm"/>
    <property type="evidence" value="ECO:0007669"/>
    <property type="project" value="TreeGrafter"/>
</dbReference>
<dbReference type="PANTHER" id="PTHR13847:SF287">
    <property type="entry name" value="FAD-DEPENDENT OXIDOREDUCTASE DOMAIN-CONTAINING PROTEIN 1"/>
    <property type="match status" value="1"/>
</dbReference>
<accession>A0A6J6ZCA5</accession>
<dbReference type="Gene3D" id="3.30.9.10">
    <property type="entry name" value="D-Amino Acid Oxidase, subunit A, domain 2"/>
    <property type="match status" value="1"/>
</dbReference>
<name>A0A6J6ZCA5_9ZZZZ</name>
<sequence length="407" mass="44360">MQNNSHATVTSFLPDDSANAALPAHSETVIIGGGLLGSALAYYLSQSRVEVTLLERGELNREASGTNAGSFHFQIAIHQLTKGVTSEDEKRLAAEVRLQLDAAKLWHGLESELEADLGVHFTGGIMVSETEEELQVLRDKQHIENLAGLETHVMTGEEMRNFAPYLSPKLSGISYCPQEGHANPLTVAPIFALRAAQSGAQIRKNCEVLSITPLDNTPGFRFKVKTSRGDILCNRVVNAAGAWTQELSLKLGISLPIGLSGLHVNVTEAYEHVLTPMVQHIGRRLTLKQSANNTFIIGGGWPSRLQEFPKRYSNYWASAAGNAAVAIDVLPLLKDVRLIRVWSGIWAYTNDFMPILGESKKLPGYHVALVPTGFTLGPMVSSMLAEYMVSFGKSNPIPDEFNVDRSS</sequence>
<protein>
    <submittedName>
        <fullName evidence="3">Unannotated protein</fullName>
    </submittedName>
</protein>
<keyword evidence="1" id="KW-0560">Oxidoreductase</keyword>
<reference evidence="3" key="1">
    <citation type="submission" date="2020-05" db="EMBL/GenBank/DDBJ databases">
        <authorList>
            <person name="Chiriac C."/>
            <person name="Salcher M."/>
            <person name="Ghai R."/>
            <person name="Kavagutti S V."/>
        </authorList>
    </citation>
    <scope>NUCLEOTIDE SEQUENCE</scope>
</reference>
<evidence type="ECO:0000313" key="3">
    <source>
        <dbReference type="EMBL" id="CAB4818143.1"/>
    </source>
</evidence>
<organism evidence="3">
    <name type="scientific">freshwater metagenome</name>
    <dbReference type="NCBI Taxonomy" id="449393"/>
    <lineage>
        <taxon>unclassified sequences</taxon>
        <taxon>metagenomes</taxon>
        <taxon>ecological metagenomes</taxon>
    </lineage>
</organism>
<evidence type="ECO:0000256" key="1">
    <source>
        <dbReference type="ARBA" id="ARBA00023002"/>
    </source>
</evidence>
<dbReference type="AlphaFoldDB" id="A0A6J6ZCA5"/>
<dbReference type="PANTHER" id="PTHR13847">
    <property type="entry name" value="SARCOSINE DEHYDROGENASE-RELATED"/>
    <property type="match status" value="1"/>
</dbReference>
<dbReference type="EMBL" id="CAFABG010000001">
    <property type="protein sequence ID" value="CAB4818143.1"/>
    <property type="molecule type" value="Genomic_DNA"/>
</dbReference>
<evidence type="ECO:0000259" key="2">
    <source>
        <dbReference type="Pfam" id="PF01266"/>
    </source>
</evidence>
<dbReference type="Pfam" id="PF01266">
    <property type="entry name" value="DAO"/>
    <property type="match status" value="1"/>
</dbReference>
<dbReference type="GO" id="GO:0016491">
    <property type="term" value="F:oxidoreductase activity"/>
    <property type="evidence" value="ECO:0007669"/>
    <property type="project" value="UniProtKB-KW"/>
</dbReference>
<feature type="domain" description="FAD dependent oxidoreductase" evidence="2">
    <location>
        <begin position="28"/>
        <end position="386"/>
    </location>
</feature>
<proteinExistence type="predicted"/>